<comment type="caution">
    <text evidence="1">The sequence shown here is derived from an EMBL/GenBank/DDBJ whole genome shotgun (WGS) entry which is preliminary data.</text>
</comment>
<evidence type="ECO:0000313" key="2">
    <source>
        <dbReference type="Proteomes" id="UP001595379"/>
    </source>
</evidence>
<proteinExistence type="predicted"/>
<name>A0ABV6ZU67_9PROT</name>
<evidence type="ECO:0000313" key="1">
    <source>
        <dbReference type="EMBL" id="MFC2924934.1"/>
    </source>
</evidence>
<reference evidence="2" key="1">
    <citation type="journal article" date="2019" name="Int. J. Syst. Evol. Microbiol.">
        <title>The Global Catalogue of Microorganisms (GCM) 10K type strain sequencing project: providing services to taxonomists for standard genome sequencing and annotation.</title>
        <authorList>
            <consortium name="The Broad Institute Genomics Platform"/>
            <consortium name="The Broad Institute Genome Sequencing Center for Infectious Disease"/>
            <person name="Wu L."/>
            <person name="Ma J."/>
        </authorList>
    </citation>
    <scope>NUCLEOTIDE SEQUENCE [LARGE SCALE GENOMIC DNA]</scope>
    <source>
        <strain evidence="2">KCTC 52487</strain>
    </source>
</reference>
<protein>
    <recommendedName>
        <fullName evidence="3">30S ribosomal protein S27e</fullName>
    </recommendedName>
</protein>
<dbReference type="EMBL" id="JBHRSV010000001">
    <property type="protein sequence ID" value="MFC2924934.1"/>
    <property type="molecule type" value="Genomic_DNA"/>
</dbReference>
<accession>A0ABV6ZU67</accession>
<dbReference type="Proteomes" id="UP001595379">
    <property type="component" value="Unassembled WGS sequence"/>
</dbReference>
<gene>
    <name evidence="1" type="ORF">ACFOOR_02320</name>
</gene>
<sequence length="63" mass="6734">MTSPEFDIHKIKCPDCGAINSVMSNAIVVTTPIDCSKCHLPLGHWGEARLKYGTPPKGIPEGA</sequence>
<evidence type="ECO:0008006" key="3">
    <source>
        <dbReference type="Google" id="ProtNLM"/>
    </source>
</evidence>
<organism evidence="1 2">
    <name type="scientific">Hyphobacterium vulgare</name>
    <dbReference type="NCBI Taxonomy" id="1736751"/>
    <lineage>
        <taxon>Bacteria</taxon>
        <taxon>Pseudomonadati</taxon>
        <taxon>Pseudomonadota</taxon>
        <taxon>Alphaproteobacteria</taxon>
        <taxon>Maricaulales</taxon>
        <taxon>Maricaulaceae</taxon>
        <taxon>Hyphobacterium</taxon>
    </lineage>
</organism>
<keyword evidence="2" id="KW-1185">Reference proteome</keyword>
<dbReference type="RefSeq" id="WP_343163819.1">
    <property type="nucleotide sequence ID" value="NZ_JBHRSV010000001.1"/>
</dbReference>